<evidence type="ECO:0000313" key="7">
    <source>
        <dbReference type="Proteomes" id="UP001597214"/>
    </source>
</evidence>
<feature type="domain" description="Chalcone/stilbene synthase C-terminal" evidence="5">
    <location>
        <begin position="224"/>
        <end position="360"/>
    </location>
</feature>
<proteinExistence type="inferred from homology"/>
<dbReference type="EMBL" id="JBHUEM010000045">
    <property type="protein sequence ID" value="MFD1738458.1"/>
    <property type="molecule type" value="Genomic_DNA"/>
</dbReference>
<dbReference type="Gene3D" id="3.40.47.10">
    <property type="match status" value="2"/>
</dbReference>
<dbReference type="Pfam" id="PF00195">
    <property type="entry name" value="Chal_sti_synt_N"/>
    <property type="match status" value="1"/>
</dbReference>
<dbReference type="CDD" id="cd00831">
    <property type="entry name" value="CHS_like"/>
    <property type="match status" value="1"/>
</dbReference>
<dbReference type="InterPro" id="IPR012328">
    <property type="entry name" value="Chalcone/stilbene_synt_C"/>
</dbReference>
<keyword evidence="2" id="KW-0808">Transferase</keyword>
<evidence type="ECO:0000259" key="4">
    <source>
        <dbReference type="Pfam" id="PF00195"/>
    </source>
</evidence>
<accession>A0ABW4LV34</accession>
<keyword evidence="3" id="KW-0012">Acyltransferase</keyword>
<dbReference type="Pfam" id="PF02797">
    <property type="entry name" value="Chal_sti_synt_C"/>
    <property type="match status" value="1"/>
</dbReference>
<dbReference type="InterPro" id="IPR011141">
    <property type="entry name" value="Polyketide_synthase_type-III"/>
</dbReference>
<dbReference type="Proteomes" id="UP001597214">
    <property type="component" value="Unassembled WGS sequence"/>
</dbReference>
<dbReference type="PANTHER" id="PTHR11877:SF99">
    <property type="entry name" value="1,3,6,8-TETRAHYDROXYNAPHTHALENE SYNTHASE"/>
    <property type="match status" value="1"/>
</dbReference>
<sequence length="365" mass="40985">MPKLASVGISVPPYPLDQHTSMEFANEIFQDSFKDISRLLTVFHNGDIEERNFVKDLHWFKQDHTFEEKNNAYIENAISLSVRAIKNCLRSHTYVHNEIECHDIDAIFFISSTGISTPSIDAKIMNILPFSPHTKRIPIWGLGCAGGAAGLSRAFEYCLAFPTSKVLVVAVELCSLTFQKNDRSKSNLIGTSLFADGAAAILLIGDKVQTKEYFKKNTLPSIVDTQSTLMPHSEDVMGWDVRNEGLYVIFSKDIPLIIREWLKPNVEKFLKKYELSMNEIKHFIAHPGGKKVIEAYESALNLTHEMTESSRNILKKHGNISSATVYYVVDDFMKKEISDGEYGLIAALGPGFSSELLLVKWEEGA</sequence>
<feature type="domain" description="Chalcone/stilbene synthase N-terminal" evidence="4">
    <location>
        <begin position="76"/>
        <end position="203"/>
    </location>
</feature>
<name>A0ABW4LV34_9BACI</name>
<dbReference type="SUPFAM" id="SSF53901">
    <property type="entry name" value="Thiolase-like"/>
    <property type="match status" value="2"/>
</dbReference>
<comment type="similarity">
    <text evidence="1">Belongs to the thiolase-like superfamily. Chalcone/stilbene synthases family.</text>
</comment>
<evidence type="ECO:0000256" key="2">
    <source>
        <dbReference type="ARBA" id="ARBA00022679"/>
    </source>
</evidence>
<protein>
    <submittedName>
        <fullName evidence="6">Type III polyketide synthase</fullName>
    </submittedName>
</protein>
<dbReference type="PANTHER" id="PTHR11877">
    <property type="entry name" value="HYDROXYMETHYLGLUTARYL-COA SYNTHASE"/>
    <property type="match status" value="1"/>
</dbReference>
<reference evidence="7" key="1">
    <citation type="journal article" date="2019" name="Int. J. Syst. Evol. Microbiol.">
        <title>The Global Catalogue of Microorganisms (GCM) 10K type strain sequencing project: providing services to taxonomists for standard genome sequencing and annotation.</title>
        <authorList>
            <consortium name="The Broad Institute Genomics Platform"/>
            <consortium name="The Broad Institute Genome Sequencing Center for Infectious Disease"/>
            <person name="Wu L."/>
            <person name="Ma J."/>
        </authorList>
    </citation>
    <scope>NUCLEOTIDE SEQUENCE [LARGE SCALE GENOMIC DNA]</scope>
    <source>
        <strain evidence="7">CCUG 49339</strain>
    </source>
</reference>
<evidence type="ECO:0000259" key="5">
    <source>
        <dbReference type="Pfam" id="PF02797"/>
    </source>
</evidence>
<evidence type="ECO:0000256" key="1">
    <source>
        <dbReference type="ARBA" id="ARBA00005531"/>
    </source>
</evidence>
<organism evidence="6 7">
    <name type="scientific">Bacillus salitolerans</name>
    <dbReference type="NCBI Taxonomy" id="1437434"/>
    <lineage>
        <taxon>Bacteria</taxon>
        <taxon>Bacillati</taxon>
        <taxon>Bacillota</taxon>
        <taxon>Bacilli</taxon>
        <taxon>Bacillales</taxon>
        <taxon>Bacillaceae</taxon>
        <taxon>Bacillus</taxon>
    </lineage>
</organism>
<dbReference type="InterPro" id="IPR001099">
    <property type="entry name" value="Chalcone/stilbene_synt_N"/>
</dbReference>
<dbReference type="InterPro" id="IPR016039">
    <property type="entry name" value="Thiolase-like"/>
</dbReference>
<gene>
    <name evidence="6" type="ORF">ACFSCX_18195</name>
</gene>
<keyword evidence="7" id="KW-1185">Reference proteome</keyword>
<dbReference type="PIRSF" id="PIRSF000451">
    <property type="entry name" value="PKS_III"/>
    <property type="match status" value="1"/>
</dbReference>
<evidence type="ECO:0000256" key="3">
    <source>
        <dbReference type="ARBA" id="ARBA00023315"/>
    </source>
</evidence>
<evidence type="ECO:0000313" key="6">
    <source>
        <dbReference type="EMBL" id="MFD1738458.1"/>
    </source>
</evidence>
<dbReference type="RefSeq" id="WP_377929664.1">
    <property type="nucleotide sequence ID" value="NZ_JBHUEM010000045.1"/>
</dbReference>
<comment type="caution">
    <text evidence="6">The sequence shown here is derived from an EMBL/GenBank/DDBJ whole genome shotgun (WGS) entry which is preliminary data.</text>
</comment>